<dbReference type="AlphaFoldDB" id="A0A7I7VZ94"/>
<dbReference type="EMBL" id="AP022605">
    <property type="protein sequence ID" value="BBZ09473.1"/>
    <property type="molecule type" value="Genomic_DNA"/>
</dbReference>
<proteinExistence type="predicted"/>
<name>A0A7I7VZ94_9MYCO</name>
<organism evidence="1 2">
    <name type="scientific">Mycolicibacterium doricum</name>
    <dbReference type="NCBI Taxonomy" id="126673"/>
    <lineage>
        <taxon>Bacteria</taxon>
        <taxon>Bacillati</taxon>
        <taxon>Actinomycetota</taxon>
        <taxon>Actinomycetes</taxon>
        <taxon>Mycobacteriales</taxon>
        <taxon>Mycobacteriaceae</taxon>
        <taxon>Mycolicibacterium</taxon>
    </lineage>
</organism>
<reference evidence="1 2" key="1">
    <citation type="journal article" date="2019" name="Emerg. Microbes Infect.">
        <title>Comprehensive subspecies identification of 175 nontuberculous mycobacteria species based on 7547 genomic profiles.</title>
        <authorList>
            <person name="Matsumoto Y."/>
            <person name="Kinjo T."/>
            <person name="Motooka D."/>
            <person name="Nabeya D."/>
            <person name="Jung N."/>
            <person name="Uechi K."/>
            <person name="Horii T."/>
            <person name="Iida T."/>
            <person name="Fujita J."/>
            <person name="Nakamura S."/>
        </authorList>
    </citation>
    <scope>NUCLEOTIDE SEQUENCE [LARGE SCALE GENOMIC DNA]</scope>
    <source>
        <strain evidence="1 2">JCM 12405</strain>
    </source>
</reference>
<evidence type="ECO:0000313" key="1">
    <source>
        <dbReference type="EMBL" id="BBZ09473.1"/>
    </source>
</evidence>
<dbReference type="Proteomes" id="UP000467201">
    <property type="component" value="Chromosome"/>
</dbReference>
<accession>A0A7I7VZ94</accession>
<protein>
    <submittedName>
        <fullName evidence="1">Uncharacterized protein</fullName>
    </submittedName>
</protein>
<gene>
    <name evidence="1" type="ORF">MDOR_36420</name>
</gene>
<sequence length="111" mass="12256">MSQLSFTGGNRVVSLGQALTTGSMHMRYRLMPYVTLEVDDRLRREVRSFGEHLRVTVRAYLLSAADDVDTAGERVRGMCDKAVNRVDTVVASMNDKIAPSSAARHSGREAI</sequence>
<evidence type="ECO:0000313" key="2">
    <source>
        <dbReference type="Proteomes" id="UP000467201"/>
    </source>
</evidence>
<dbReference type="KEGG" id="mdr:MDOR_36420"/>